<dbReference type="GeneID" id="129603020"/>
<feature type="compositionally biased region" description="Pro residues" evidence="1">
    <location>
        <begin position="30"/>
        <end position="51"/>
    </location>
</feature>
<evidence type="ECO:0000313" key="2">
    <source>
        <dbReference type="Proteomes" id="UP000515150"/>
    </source>
</evidence>
<name>A0A9W2XA04_BETSP</name>
<dbReference type="Gene3D" id="2.40.50.140">
    <property type="entry name" value="Nucleic acid-binding proteins"/>
    <property type="match status" value="1"/>
</dbReference>
<feature type="compositionally biased region" description="Pro residues" evidence="1">
    <location>
        <begin position="64"/>
        <end position="82"/>
    </location>
</feature>
<keyword evidence="2" id="KW-1185">Reference proteome</keyword>
<feature type="compositionally biased region" description="Pro residues" evidence="1">
    <location>
        <begin position="141"/>
        <end position="173"/>
    </location>
</feature>
<dbReference type="KEGG" id="bspl:129603020"/>
<dbReference type="PANTHER" id="PTHR12913:SF3">
    <property type="entry name" value="SI:DKEYP-121D4.3"/>
    <property type="match status" value="1"/>
</dbReference>
<evidence type="ECO:0000313" key="3">
    <source>
        <dbReference type="RefSeq" id="XP_055358445.1"/>
    </source>
</evidence>
<organism evidence="2 3">
    <name type="scientific">Betta splendens</name>
    <name type="common">Siamese fighting fish</name>
    <dbReference type="NCBI Taxonomy" id="158456"/>
    <lineage>
        <taxon>Eukaryota</taxon>
        <taxon>Metazoa</taxon>
        <taxon>Chordata</taxon>
        <taxon>Craniata</taxon>
        <taxon>Vertebrata</taxon>
        <taxon>Euteleostomi</taxon>
        <taxon>Actinopterygii</taxon>
        <taxon>Neopterygii</taxon>
        <taxon>Teleostei</taxon>
        <taxon>Neoteleostei</taxon>
        <taxon>Acanthomorphata</taxon>
        <taxon>Anabantaria</taxon>
        <taxon>Anabantiformes</taxon>
        <taxon>Anabantoidei</taxon>
        <taxon>Osphronemidae</taxon>
        <taxon>Betta</taxon>
    </lineage>
</organism>
<feature type="region of interest" description="Disordered" evidence="1">
    <location>
        <begin position="1"/>
        <end position="173"/>
    </location>
</feature>
<feature type="compositionally biased region" description="Basic and acidic residues" evidence="1">
    <location>
        <begin position="84"/>
        <end position="98"/>
    </location>
</feature>
<reference evidence="3" key="1">
    <citation type="submission" date="2025-08" db="UniProtKB">
        <authorList>
            <consortium name="RefSeq"/>
        </authorList>
    </citation>
    <scope>IDENTIFICATION</scope>
</reference>
<evidence type="ECO:0000256" key="1">
    <source>
        <dbReference type="SAM" id="MobiDB-lite"/>
    </source>
</evidence>
<dbReference type="Proteomes" id="UP000515150">
    <property type="component" value="Chromosome 15"/>
</dbReference>
<accession>A0A9W2XA04</accession>
<dbReference type="AlphaFoldDB" id="A0A9W2XA04"/>
<dbReference type="InterPro" id="IPR012340">
    <property type="entry name" value="NA-bd_OB-fold"/>
</dbReference>
<gene>
    <name evidence="3" type="primary">LOC129603020</name>
</gene>
<dbReference type="OrthoDB" id="6126005at2759"/>
<protein>
    <submittedName>
        <fullName evidence="3">Zyxin-like isoform X1</fullName>
    </submittedName>
</protein>
<proteinExistence type="predicted"/>
<feature type="compositionally biased region" description="Pro residues" evidence="1">
    <location>
        <begin position="99"/>
        <end position="110"/>
    </location>
</feature>
<dbReference type="PANTHER" id="PTHR12913">
    <property type="entry name" value="UNR PROTEIN N-RAS UPSTREAM GENE PROTEIN"/>
    <property type="match status" value="1"/>
</dbReference>
<sequence length="462" mass="50249">MGRGGGPTRGRPLTGPPADNGLPYDMGPPGWGPPLPGGWGRPPPGGWPPLPNEWGPPSYWGARGPPPPGWGPHPDDWLPPPEDWGLRPDEWRPPHPEWRPPQPEDWPPVHPDYWRRPHPNDWGPDRPFPPSGWGHSGWGPEGPPEPWGPEPGPPRPVPSVAPPGMPPPVGVPPPDPAAFGPVAVPPIPPSGVVPPFGFPAFPPPTWTGEAVVEERMPIPPPDQPEWIKALISAPSTESTLGETKKSLEEVDATKAVASDPVAVVKPKPKPEPSKISRALGLLGKRAFDKPPPGRSTGIISFIGPTFGYIEREDLEKFTFSFDAFFGNPKAMTPGVRVHFTACKEKQNSQIATDVKVAAGGTENVDTDIYEAEVSQPLMEPQLGERQYPGQVHVTIGPLRTNLIFERKDSTVTLLKNDQVLVNLLTDIVSDKRRATNIKPKIPSTFSHTNELREKASIQQRFC</sequence>
<dbReference type="RefSeq" id="XP_055358445.1">
    <property type="nucleotide sequence ID" value="XM_055502470.1"/>
</dbReference>